<dbReference type="PANTHER" id="PTHR12215:SF10">
    <property type="entry name" value="L-AMINOADIPATE-SEMIALDEHYDE DEHYDROGENASE-PHOSPHOPANTETHEINYL TRANSFERASE"/>
    <property type="match status" value="1"/>
</dbReference>
<dbReference type="Pfam" id="PF22624">
    <property type="entry name" value="AASDHPPT_N"/>
    <property type="match status" value="1"/>
</dbReference>
<organism evidence="4 5">
    <name type="scientific">Hymenoscyphus fraxineus</name>
    <dbReference type="NCBI Taxonomy" id="746836"/>
    <lineage>
        <taxon>Eukaryota</taxon>
        <taxon>Fungi</taxon>
        <taxon>Dikarya</taxon>
        <taxon>Ascomycota</taxon>
        <taxon>Pezizomycotina</taxon>
        <taxon>Leotiomycetes</taxon>
        <taxon>Helotiales</taxon>
        <taxon>Helotiaceae</taxon>
        <taxon>Hymenoscyphus</taxon>
    </lineage>
</organism>
<comment type="caution">
    <text evidence="4">The sequence shown here is derived from an EMBL/GenBank/DDBJ whole genome shotgun (WGS) entry which is preliminary data.</text>
</comment>
<dbReference type="Proteomes" id="UP000696280">
    <property type="component" value="Unassembled WGS sequence"/>
</dbReference>
<name>A0A9N9PKP8_9HELO</name>
<accession>A0A9N9PKP8</accession>
<sequence>MSPSTSPTPGPKIIQWILDTRPLWPIPQMEKSRDQVQELPNVASRAFSLITEEQKSSVLKYYHLRDAKMALASILLKNLVVAKYSGIPWKSITLQKSELGKPIYVPDKSKSPTSASIEFNVSHQAGIVSLIAAIGYEEKVEVGTDVVCVSERGTRDGEMVDRDGFFAWVDMHAEVFAASEVEFMQKGPISLDEFGIPGTIVAGGDKIEQCEKRSGSVKVKIMDGGREREEALECKRVIEVKFRRFYAMWCLRETYVKMTGEALLAPWLKELDISKVKAPAALPEQLDEESLKPGEVGKDFHIMFKGKEVTDVKMELSALGKGYMVGGAVRGRVGLEMGSWVELNLEKDIFEVAEGNL</sequence>
<dbReference type="PANTHER" id="PTHR12215">
    <property type="entry name" value="PHOSPHOPANTETHEINE TRANSFERASE"/>
    <property type="match status" value="1"/>
</dbReference>
<dbReference type="SUPFAM" id="SSF56214">
    <property type="entry name" value="4'-phosphopantetheinyl transferase"/>
    <property type="match status" value="2"/>
</dbReference>
<dbReference type="GO" id="GO:0008897">
    <property type="term" value="F:holo-[acyl-carrier-protein] synthase activity"/>
    <property type="evidence" value="ECO:0007669"/>
    <property type="project" value="UniProtKB-EC"/>
</dbReference>
<keyword evidence="2" id="KW-0808">Transferase</keyword>
<dbReference type="InterPro" id="IPR055066">
    <property type="entry name" value="AASDHPPT_N"/>
</dbReference>
<gene>
    <name evidence="4" type="ORF">HYFRA_00010805</name>
</gene>
<dbReference type="EMBL" id="CAJVRL010000078">
    <property type="protein sequence ID" value="CAG8957379.1"/>
    <property type="molecule type" value="Genomic_DNA"/>
</dbReference>
<evidence type="ECO:0000259" key="3">
    <source>
        <dbReference type="Pfam" id="PF22624"/>
    </source>
</evidence>
<protein>
    <recommendedName>
        <fullName evidence="1">holo-[acyl-carrier-protein] synthase</fullName>
        <ecNumber evidence="1">2.7.8.7</ecNumber>
    </recommendedName>
</protein>
<dbReference type="GO" id="GO:0019878">
    <property type="term" value="P:lysine biosynthetic process via aminoadipic acid"/>
    <property type="evidence" value="ECO:0007669"/>
    <property type="project" value="TreeGrafter"/>
</dbReference>
<evidence type="ECO:0000313" key="4">
    <source>
        <dbReference type="EMBL" id="CAG8957379.1"/>
    </source>
</evidence>
<dbReference type="GO" id="GO:0005829">
    <property type="term" value="C:cytosol"/>
    <property type="evidence" value="ECO:0007669"/>
    <property type="project" value="TreeGrafter"/>
</dbReference>
<evidence type="ECO:0000313" key="5">
    <source>
        <dbReference type="Proteomes" id="UP000696280"/>
    </source>
</evidence>
<reference evidence="4" key="1">
    <citation type="submission" date="2021-07" db="EMBL/GenBank/DDBJ databases">
        <authorList>
            <person name="Durling M."/>
        </authorList>
    </citation>
    <scope>NUCLEOTIDE SEQUENCE</scope>
</reference>
<dbReference type="GO" id="GO:0000287">
    <property type="term" value="F:magnesium ion binding"/>
    <property type="evidence" value="ECO:0007669"/>
    <property type="project" value="InterPro"/>
</dbReference>
<dbReference type="Gene3D" id="3.90.470.20">
    <property type="entry name" value="4'-phosphopantetheinyl transferase domain"/>
    <property type="match status" value="1"/>
</dbReference>
<feature type="domain" description="4'-phosphopantetheinyl transferase N-terminal" evidence="3">
    <location>
        <begin position="44"/>
        <end position="132"/>
    </location>
</feature>
<proteinExistence type="predicted"/>
<evidence type="ECO:0000256" key="2">
    <source>
        <dbReference type="ARBA" id="ARBA00022679"/>
    </source>
</evidence>
<dbReference type="AlphaFoldDB" id="A0A9N9PKP8"/>
<dbReference type="InterPro" id="IPR050559">
    <property type="entry name" value="P-Pant_transferase_sf"/>
</dbReference>
<dbReference type="EC" id="2.7.8.7" evidence="1"/>
<keyword evidence="5" id="KW-1185">Reference proteome</keyword>
<dbReference type="OrthoDB" id="26719at2759"/>
<evidence type="ECO:0000256" key="1">
    <source>
        <dbReference type="ARBA" id="ARBA00013172"/>
    </source>
</evidence>
<dbReference type="InterPro" id="IPR037143">
    <property type="entry name" value="4-PPantetheinyl_Trfase_dom_sf"/>
</dbReference>